<dbReference type="GO" id="GO:0006351">
    <property type="term" value="P:DNA-templated transcription"/>
    <property type="evidence" value="ECO:0007669"/>
    <property type="project" value="InterPro"/>
</dbReference>
<keyword evidence="3" id="KW-0677">Repeat</keyword>
<dbReference type="InterPro" id="IPR036236">
    <property type="entry name" value="Znf_C2H2_sf"/>
</dbReference>
<dbReference type="EMBL" id="ML977008">
    <property type="protein sequence ID" value="KAF1952789.1"/>
    <property type="molecule type" value="Genomic_DNA"/>
</dbReference>
<dbReference type="PANTHER" id="PTHR40626:SF18">
    <property type="entry name" value="NICOTINATE CATABOLISM CLUSTER-SPECIFIC TRANSCRIPTION FACTOR"/>
    <property type="match status" value="1"/>
</dbReference>
<dbReference type="AlphaFoldDB" id="A0A6A5TM34"/>
<name>A0A6A5TM34_9PLEO</name>
<dbReference type="InterPro" id="IPR013087">
    <property type="entry name" value="Znf_C2H2_type"/>
</dbReference>
<reference evidence="10" key="1">
    <citation type="journal article" date="2020" name="Stud. Mycol.">
        <title>101 Dothideomycetes genomes: a test case for predicting lifestyles and emergence of pathogens.</title>
        <authorList>
            <person name="Haridas S."/>
            <person name="Albert R."/>
            <person name="Binder M."/>
            <person name="Bloem J."/>
            <person name="Labutti K."/>
            <person name="Salamov A."/>
            <person name="Andreopoulos B."/>
            <person name="Baker S."/>
            <person name="Barry K."/>
            <person name="Bills G."/>
            <person name="Bluhm B."/>
            <person name="Cannon C."/>
            <person name="Castanera R."/>
            <person name="Culley D."/>
            <person name="Daum C."/>
            <person name="Ezra D."/>
            <person name="Gonzalez J."/>
            <person name="Henrissat B."/>
            <person name="Kuo A."/>
            <person name="Liang C."/>
            <person name="Lipzen A."/>
            <person name="Lutzoni F."/>
            <person name="Magnuson J."/>
            <person name="Mondo S."/>
            <person name="Nolan M."/>
            <person name="Ohm R."/>
            <person name="Pangilinan J."/>
            <person name="Park H.-J."/>
            <person name="Ramirez L."/>
            <person name="Alfaro M."/>
            <person name="Sun H."/>
            <person name="Tritt A."/>
            <person name="Yoshinaga Y."/>
            <person name="Zwiers L.-H."/>
            <person name="Turgeon B."/>
            <person name="Goodwin S."/>
            <person name="Spatafora J."/>
            <person name="Crous P."/>
            <person name="Grigoriev I."/>
        </authorList>
    </citation>
    <scope>NUCLEOTIDE SEQUENCE</scope>
    <source>
        <strain evidence="10">CBS 675.92</strain>
    </source>
</reference>
<feature type="region of interest" description="Disordered" evidence="8">
    <location>
        <begin position="155"/>
        <end position="176"/>
    </location>
</feature>
<feature type="region of interest" description="Disordered" evidence="8">
    <location>
        <begin position="116"/>
        <end position="141"/>
    </location>
</feature>
<evidence type="ECO:0000256" key="1">
    <source>
        <dbReference type="ARBA" id="ARBA00004123"/>
    </source>
</evidence>
<evidence type="ECO:0000256" key="6">
    <source>
        <dbReference type="ARBA" id="ARBA00023242"/>
    </source>
</evidence>
<keyword evidence="2" id="KW-0479">Metal-binding</keyword>
<evidence type="ECO:0000256" key="5">
    <source>
        <dbReference type="ARBA" id="ARBA00022833"/>
    </source>
</evidence>
<dbReference type="InterPro" id="IPR007219">
    <property type="entry name" value="XnlR_reg_dom"/>
</dbReference>
<dbReference type="GO" id="GO:0008270">
    <property type="term" value="F:zinc ion binding"/>
    <property type="evidence" value="ECO:0007669"/>
    <property type="project" value="UniProtKB-KW"/>
</dbReference>
<dbReference type="OrthoDB" id="1405595at2759"/>
<feature type="region of interest" description="Disordered" evidence="8">
    <location>
        <begin position="1"/>
        <end position="28"/>
    </location>
</feature>
<feature type="compositionally biased region" description="Polar residues" evidence="8">
    <location>
        <begin position="1"/>
        <end position="11"/>
    </location>
</feature>
<dbReference type="Proteomes" id="UP000800035">
    <property type="component" value="Unassembled WGS sequence"/>
</dbReference>
<gene>
    <name evidence="10" type="ORF">CC80DRAFT_596384</name>
</gene>
<organism evidence="10 11">
    <name type="scientific">Byssothecium circinans</name>
    <dbReference type="NCBI Taxonomy" id="147558"/>
    <lineage>
        <taxon>Eukaryota</taxon>
        <taxon>Fungi</taxon>
        <taxon>Dikarya</taxon>
        <taxon>Ascomycota</taxon>
        <taxon>Pezizomycotina</taxon>
        <taxon>Dothideomycetes</taxon>
        <taxon>Pleosporomycetidae</taxon>
        <taxon>Pleosporales</taxon>
        <taxon>Massarineae</taxon>
        <taxon>Massarinaceae</taxon>
        <taxon>Byssothecium</taxon>
    </lineage>
</organism>
<dbReference type="PROSITE" id="PS50157">
    <property type="entry name" value="ZINC_FINGER_C2H2_2"/>
    <property type="match status" value="2"/>
</dbReference>
<evidence type="ECO:0000256" key="2">
    <source>
        <dbReference type="ARBA" id="ARBA00022723"/>
    </source>
</evidence>
<keyword evidence="11" id="KW-1185">Reference proteome</keyword>
<dbReference type="SUPFAM" id="SSF57667">
    <property type="entry name" value="beta-beta-alpha zinc fingers"/>
    <property type="match status" value="1"/>
</dbReference>
<dbReference type="Gene3D" id="3.30.160.60">
    <property type="entry name" value="Classic Zinc Finger"/>
    <property type="match status" value="1"/>
</dbReference>
<dbReference type="PANTHER" id="PTHR40626">
    <property type="entry name" value="MIP31509P"/>
    <property type="match status" value="1"/>
</dbReference>
<dbReference type="GO" id="GO:0000785">
    <property type="term" value="C:chromatin"/>
    <property type="evidence" value="ECO:0007669"/>
    <property type="project" value="TreeGrafter"/>
</dbReference>
<keyword evidence="5" id="KW-0862">Zinc</keyword>
<dbReference type="SMART" id="SM00355">
    <property type="entry name" value="ZnF_C2H2"/>
    <property type="match status" value="2"/>
</dbReference>
<evidence type="ECO:0000256" key="8">
    <source>
        <dbReference type="SAM" id="MobiDB-lite"/>
    </source>
</evidence>
<evidence type="ECO:0000259" key="9">
    <source>
        <dbReference type="PROSITE" id="PS50157"/>
    </source>
</evidence>
<feature type="region of interest" description="Disordered" evidence="8">
    <location>
        <begin position="845"/>
        <end position="871"/>
    </location>
</feature>
<feature type="domain" description="C2H2-type" evidence="9">
    <location>
        <begin position="31"/>
        <end position="56"/>
    </location>
</feature>
<evidence type="ECO:0000256" key="7">
    <source>
        <dbReference type="PROSITE-ProRule" id="PRU00042"/>
    </source>
</evidence>
<dbReference type="Pfam" id="PF04082">
    <property type="entry name" value="Fungal_trans"/>
    <property type="match status" value="1"/>
</dbReference>
<protein>
    <recommendedName>
        <fullName evidence="9">C2H2-type domain-containing protein</fullName>
    </recommendedName>
</protein>
<dbReference type="InterPro" id="IPR051059">
    <property type="entry name" value="VerF-like"/>
</dbReference>
<evidence type="ECO:0000313" key="10">
    <source>
        <dbReference type="EMBL" id="KAF1952789.1"/>
    </source>
</evidence>
<dbReference type="GO" id="GO:0005634">
    <property type="term" value="C:nucleus"/>
    <property type="evidence" value="ECO:0007669"/>
    <property type="project" value="UniProtKB-SubCell"/>
</dbReference>
<evidence type="ECO:0000256" key="4">
    <source>
        <dbReference type="ARBA" id="ARBA00022771"/>
    </source>
</evidence>
<evidence type="ECO:0000256" key="3">
    <source>
        <dbReference type="ARBA" id="ARBA00022737"/>
    </source>
</evidence>
<feature type="compositionally biased region" description="Low complexity" evidence="8">
    <location>
        <begin position="845"/>
        <end position="861"/>
    </location>
</feature>
<accession>A0A6A5TM34</accession>
<keyword evidence="6" id="KW-0539">Nucleus</keyword>
<dbReference type="GO" id="GO:0000978">
    <property type="term" value="F:RNA polymerase II cis-regulatory region sequence-specific DNA binding"/>
    <property type="evidence" value="ECO:0007669"/>
    <property type="project" value="InterPro"/>
</dbReference>
<dbReference type="CDD" id="cd12148">
    <property type="entry name" value="fungal_TF_MHR"/>
    <property type="match status" value="1"/>
</dbReference>
<feature type="domain" description="C2H2-type" evidence="9">
    <location>
        <begin position="60"/>
        <end position="87"/>
    </location>
</feature>
<dbReference type="GO" id="GO:0000981">
    <property type="term" value="F:DNA-binding transcription factor activity, RNA polymerase II-specific"/>
    <property type="evidence" value="ECO:0007669"/>
    <property type="project" value="InterPro"/>
</dbReference>
<comment type="subcellular location">
    <subcellularLocation>
        <location evidence="1">Nucleus</location>
    </subcellularLocation>
</comment>
<keyword evidence="4 7" id="KW-0863">Zinc-finger</keyword>
<feature type="region of interest" description="Disordered" evidence="8">
    <location>
        <begin position="316"/>
        <end position="376"/>
    </location>
</feature>
<feature type="compositionally biased region" description="Basic and acidic residues" evidence="8">
    <location>
        <begin position="19"/>
        <end position="28"/>
    </location>
</feature>
<proteinExistence type="predicted"/>
<sequence>MTTVHASSTGIPQRRGRKRKDEFGRNGEKRFTCQHEGCERSFTRAEHLQRHLLNHSKGDFTCSRCRAHFKRRDLLDRHMARHRQKDEEAGAEGHGILNTRKRMWKDAEGNVVTKKPALEKDVQQQLSSSPHTFPQNHQEDPLQCLPDLTLLQQHNEGAPISPPLSHNQSLAHPTLSDHDSGIACSYPPTLDAHVPSASEYFSPIDQQFWPSNAIQPEPDLFAPSALNDAPFDDIFNPDTASSFNNPFTTMSNYNWLFDMDLSGETGMQSVPNEPCQNFQFRKTVSQHNHAFNLQLEPMAVRKLMSTALQYVSIPSRKMDSPQQMSPPSIDHLATPPAADEGLQSSCRASVAEVKQPQQKNATVEITPDAAPTERRDRVPADIERPMSMLRPSRCLPIIDELARTQVLNLIKITQPVAPGGSVVTSDNPLLSLSCLQIYCDLFFTRFNTVSFNPSHVDTLLLTSMLLLGATYGEKDAHQLAVCVHDMLRPQIFANDVFSAKPDLWVLQTILLVECFGKSRAGQKQHDMSHLFHGLLINLIRRSDCQTIRSPTLDHATDDLEEDWRTWVYAEQKKRLAFLCFMWDTQHAVLFCQSLCMSAFELRSNLPSSQSLWEASSAESWHQLQQIQPATPLFLSCLKMYLNPSAGSSIPKNLNAFSRSLLLHGLMSIAWDMQRRDQTSLCIIDTNPLGKWQTRLATSHQAWNHDFETFCSSYLSRLPPPTHTLATEFHAYQAALSSLYHPAHILLHTPFLDLQIYAGARNILGRPVARADYARSQKVVKKWVAGNVKEAGKAVYHAAALIHRSIDILDSESADLGGSRLWHLHWAAYLGTLVIWGVWYAGPTTHPTSSPSSSSSTSTSTSANPSFREDDEDEVIWDPQAEMKALLQAVLKSEPERLLERGCEGGIAGGVGKRGTNGLAAVVSRSLGKVRWAVVHDEMMVLRGLVCWRLVGGGGL</sequence>
<evidence type="ECO:0000313" key="11">
    <source>
        <dbReference type="Proteomes" id="UP000800035"/>
    </source>
</evidence>
<feature type="compositionally biased region" description="Polar residues" evidence="8">
    <location>
        <begin position="123"/>
        <end position="136"/>
    </location>
</feature>
<dbReference type="PROSITE" id="PS00028">
    <property type="entry name" value="ZINC_FINGER_C2H2_1"/>
    <property type="match status" value="2"/>
</dbReference>